<evidence type="ECO:0000313" key="1">
    <source>
        <dbReference type="EMBL" id="PNR40862.1"/>
    </source>
</evidence>
<reference evidence="1 3" key="1">
    <citation type="journal article" date="2008" name="Science">
        <title>The Physcomitrella genome reveals evolutionary insights into the conquest of land by plants.</title>
        <authorList>
            <person name="Rensing S."/>
            <person name="Lang D."/>
            <person name="Zimmer A."/>
            <person name="Terry A."/>
            <person name="Salamov A."/>
            <person name="Shapiro H."/>
            <person name="Nishiyama T."/>
            <person name="Perroud P.-F."/>
            <person name="Lindquist E."/>
            <person name="Kamisugi Y."/>
            <person name="Tanahashi T."/>
            <person name="Sakakibara K."/>
            <person name="Fujita T."/>
            <person name="Oishi K."/>
            <person name="Shin-I T."/>
            <person name="Kuroki Y."/>
            <person name="Toyoda A."/>
            <person name="Suzuki Y."/>
            <person name="Hashimoto A."/>
            <person name="Yamaguchi K."/>
            <person name="Sugano A."/>
            <person name="Kohara Y."/>
            <person name="Fujiyama A."/>
            <person name="Anterola A."/>
            <person name="Aoki S."/>
            <person name="Ashton N."/>
            <person name="Barbazuk W.B."/>
            <person name="Barker E."/>
            <person name="Bennetzen J."/>
            <person name="Bezanilla M."/>
            <person name="Blankenship R."/>
            <person name="Cho S.H."/>
            <person name="Dutcher S."/>
            <person name="Estelle M."/>
            <person name="Fawcett J.A."/>
            <person name="Gundlach H."/>
            <person name="Hanada K."/>
            <person name="Heyl A."/>
            <person name="Hicks K.A."/>
            <person name="Hugh J."/>
            <person name="Lohr M."/>
            <person name="Mayer K."/>
            <person name="Melkozernov A."/>
            <person name="Murata T."/>
            <person name="Nelson D."/>
            <person name="Pils B."/>
            <person name="Prigge M."/>
            <person name="Reiss B."/>
            <person name="Renner T."/>
            <person name="Rombauts S."/>
            <person name="Rushton P."/>
            <person name="Sanderfoot A."/>
            <person name="Schween G."/>
            <person name="Shiu S.-H."/>
            <person name="Stueber K."/>
            <person name="Theodoulou F.L."/>
            <person name="Tu H."/>
            <person name="Van de Peer Y."/>
            <person name="Verrier P.J."/>
            <person name="Waters E."/>
            <person name="Wood A."/>
            <person name="Yang L."/>
            <person name="Cove D."/>
            <person name="Cuming A."/>
            <person name="Hasebe M."/>
            <person name="Lucas S."/>
            <person name="Mishler D.B."/>
            <person name="Reski R."/>
            <person name="Grigoriev I."/>
            <person name="Quatrano R.S."/>
            <person name="Boore J.L."/>
        </authorList>
    </citation>
    <scope>NUCLEOTIDE SEQUENCE [LARGE SCALE GENOMIC DNA]</scope>
    <source>
        <strain evidence="2 3">cv. Gransden 2004</strain>
    </source>
</reference>
<dbReference type="InParanoid" id="A0A2K1JH27"/>
<accession>A0A2K1JH27</accession>
<evidence type="ECO:0000313" key="3">
    <source>
        <dbReference type="Proteomes" id="UP000006727"/>
    </source>
</evidence>
<dbReference type="Gramene" id="Pp3c14_9588V3.1">
    <property type="protein sequence ID" value="Pp3c14_9588V3.1"/>
    <property type="gene ID" value="Pp3c14_9588"/>
</dbReference>
<dbReference type="Proteomes" id="UP000006727">
    <property type="component" value="Chromosome 14"/>
</dbReference>
<reference evidence="2" key="3">
    <citation type="submission" date="2020-12" db="UniProtKB">
        <authorList>
            <consortium name="EnsemblPlants"/>
        </authorList>
    </citation>
    <scope>IDENTIFICATION</scope>
</reference>
<protein>
    <submittedName>
        <fullName evidence="1 2">Uncharacterized protein</fullName>
    </submittedName>
</protein>
<dbReference type="AlphaFoldDB" id="A0A2K1JH27"/>
<name>A0A2K1JH27_PHYPA</name>
<dbReference type="EnsemblPlants" id="Pp3c14_9588V3.1">
    <property type="protein sequence ID" value="Pp3c14_9588V3.1"/>
    <property type="gene ID" value="Pp3c14_9588"/>
</dbReference>
<organism evidence="1">
    <name type="scientific">Physcomitrium patens</name>
    <name type="common">Spreading-leaved earth moss</name>
    <name type="synonym">Physcomitrella patens</name>
    <dbReference type="NCBI Taxonomy" id="3218"/>
    <lineage>
        <taxon>Eukaryota</taxon>
        <taxon>Viridiplantae</taxon>
        <taxon>Streptophyta</taxon>
        <taxon>Embryophyta</taxon>
        <taxon>Bryophyta</taxon>
        <taxon>Bryophytina</taxon>
        <taxon>Bryopsida</taxon>
        <taxon>Funariidae</taxon>
        <taxon>Funariales</taxon>
        <taxon>Funariaceae</taxon>
        <taxon>Physcomitrium</taxon>
    </lineage>
</organism>
<proteinExistence type="predicted"/>
<evidence type="ECO:0000313" key="2">
    <source>
        <dbReference type="EnsemblPlants" id="Pp3c14_9588V3.1"/>
    </source>
</evidence>
<gene>
    <name evidence="1" type="ORF">PHYPA_018265</name>
</gene>
<keyword evidence="3" id="KW-1185">Reference proteome</keyword>
<dbReference type="EMBL" id="ABEU02000014">
    <property type="protein sequence ID" value="PNR40862.1"/>
    <property type="molecule type" value="Genomic_DNA"/>
</dbReference>
<sequence length="174" mass="19233">MNGLPSTSDCRVLYPACGMPDGSKCHPPWNSISLLCCSLWVYSKTYLHSPPSLVLLLPPSLFSAIPYGRREPSFSHTSTPVACPQPQPTHSSEDMAIREHFCGSIRAQVPRCTERRYCGNAKEASRRCFQSGSDSHHTLRFTSIHSDANRVLSVEKCVVGPHSCNTHPLLCLHV</sequence>
<reference evidence="1 3" key="2">
    <citation type="journal article" date="2018" name="Plant J.">
        <title>The Physcomitrella patens chromosome-scale assembly reveals moss genome structure and evolution.</title>
        <authorList>
            <person name="Lang D."/>
            <person name="Ullrich K.K."/>
            <person name="Murat F."/>
            <person name="Fuchs J."/>
            <person name="Jenkins J."/>
            <person name="Haas F.B."/>
            <person name="Piednoel M."/>
            <person name="Gundlach H."/>
            <person name="Van Bel M."/>
            <person name="Meyberg R."/>
            <person name="Vives C."/>
            <person name="Morata J."/>
            <person name="Symeonidi A."/>
            <person name="Hiss M."/>
            <person name="Muchero W."/>
            <person name="Kamisugi Y."/>
            <person name="Saleh O."/>
            <person name="Blanc G."/>
            <person name="Decker E.L."/>
            <person name="van Gessel N."/>
            <person name="Grimwood J."/>
            <person name="Hayes R.D."/>
            <person name="Graham S.W."/>
            <person name="Gunter L.E."/>
            <person name="McDaniel S.F."/>
            <person name="Hoernstein S.N.W."/>
            <person name="Larsson A."/>
            <person name="Li F.W."/>
            <person name="Perroud P.F."/>
            <person name="Phillips J."/>
            <person name="Ranjan P."/>
            <person name="Rokshar D.S."/>
            <person name="Rothfels C.J."/>
            <person name="Schneider L."/>
            <person name="Shu S."/>
            <person name="Stevenson D.W."/>
            <person name="Thummler F."/>
            <person name="Tillich M."/>
            <person name="Villarreal Aguilar J.C."/>
            <person name="Widiez T."/>
            <person name="Wong G.K."/>
            <person name="Wymore A."/>
            <person name="Zhang Y."/>
            <person name="Zimmer A.D."/>
            <person name="Quatrano R.S."/>
            <person name="Mayer K.F.X."/>
            <person name="Goodstein D."/>
            <person name="Casacuberta J.M."/>
            <person name="Vandepoele K."/>
            <person name="Reski R."/>
            <person name="Cuming A.C."/>
            <person name="Tuskan G.A."/>
            <person name="Maumus F."/>
            <person name="Salse J."/>
            <person name="Schmutz J."/>
            <person name="Rensing S.A."/>
        </authorList>
    </citation>
    <scope>NUCLEOTIDE SEQUENCE [LARGE SCALE GENOMIC DNA]</scope>
    <source>
        <strain evidence="2 3">cv. Gransden 2004</strain>
    </source>
</reference>